<dbReference type="AlphaFoldDB" id="A0A8J5IU40"/>
<dbReference type="Proteomes" id="UP000709295">
    <property type="component" value="Unassembled WGS sequence"/>
</dbReference>
<dbReference type="EMBL" id="JAENGY010001546">
    <property type="protein sequence ID" value="KAG6948539.1"/>
    <property type="molecule type" value="Genomic_DNA"/>
</dbReference>
<evidence type="ECO:0000313" key="1">
    <source>
        <dbReference type="EMBL" id="KAG6948539.1"/>
    </source>
</evidence>
<protein>
    <submittedName>
        <fullName evidence="1">Uncharacterized protein</fullName>
    </submittedName>
</protein>
<evidence type="ECO:0000313" key="2">
    <source>
        <dbReference type="Proteomes" id="UP000709295"/>
    </source>
</evidence>
<organism evidence="1 2">
    <name type="scientific">Phytophthora aleatoria</name>
    <dbReference type="NCBI Taxonomy" id="2496075"/>
    <lineage>
        <taxon>Eukaryota</taxon>
        <taxon>Sar</taxon>
        <taxon>Stramenopiles</taxon>
        <taxon>Oomycota</taxon>
        <taxon>Peronosporomycetes</taxon>
        <taxon>Peronosporales</taxon>
        <taxon>Peronosporaceae</taxon>
        <taxon>Phytophthora</taxon>
    </lineage>
</organism>
<keyword evidence="2" id="KW-1185">Reference proteome</keyword>
<sequence>MTPRCARHQGRRTGRTALWRRTPRTAKRRRGCCARVRTQGRECVREVGAVERTHRV</sequence>
<comment type="caution">
    <text evidence="1">The sequence shown here is derived from an EMBL/GenBank/DDBJ whole genome shotgun (WGS) entry which is preliminary data.</text>
</comment>
<name>A0A8J5IU40_9STRA</name>
<gene>
    <name evidence="1" type="ORF">JG688_00015052</name>
</gene>
<proteinExistence type="predicted"/>
<accession>A0A8J5IU40</accession>
<reference evidence="1" key="1">
    <citation type="submission" date="2021-01" db="EMBL/GenBank/DDBJ databases">
        <title>Phytophthora aleatoria, a newly-described species from Pinus radiata is distinct from Phytophthora cactorum isolates based on comparative genomics.</title>
        <authorList>
            <person name="Mcdougal R."/>
            <person name="Panda P."/>
            <person name="Williams N."/>
            <person name="Studholme D.J."/>
        </authorList>
    </citation>
    <scope>NUCLEOTIDE SEQUENCE</scope>
    <source>
        <strain evidence="1">NZFS 4037</strain>
    </source>
</reference>